<proteinExistence type="predicted"/>
<dbReference type="PANTHER" id="PTHR34543:SF1">
    <property type="entry name" value="PROTEIN ABA DEFICIENT 4, CHLOROPLASTIC"/>
    <property type="match status" value="1"/>
</dbReference>
<dbReference type="Proteomes" id="UP000294257">
    <property type="component" value="Unassembled WGS sequence"/>
</dbReference>
<evidence type="ECO:0000256" key="1">
    <source>
        <dbReference type="SAM" id="Phobius"/>
    </source>
</evidence>
<dbReference type="AlphaFoldDB" id="A0A4Q7KLP2"/>
<dbReference type="EMBL" id="SGWQ01000006">
    <property type="protein sequence ID" value="RZS36800.1"/>
    <property type="molecule type" value="Genomic_DNA"/>
</dbReference>
<feature type="transmembrane region" description="Helical" evidence="1">
    <location>
        <begin position="109"/>
        <end position="131"/>
    </location>
</feature>
<comment type="caution">
    <text evidence="2">The sequence shown here is derived from an EMBL/GenBank/DDBJ whole genome shotgun (WGS) entry which is preliminary data.</text>
</comment>
<sequence length="146" mass="16196">MSAVFDWSFFVTIPFWGLMILAPTWSWTRRIAGSPFIVLPTLVTWLIAAVPVFGPLWTLVTNPSLTGFQELLADPAAVTAIWAQIIAWDLFIGRWMYLDSRDRGVHPLIMAPVLVLTILLSPVGLPLYFAIRSLVRTPAPHVGSPA</sequence>
<gene>
    <name evidence="2" type="ORF">EV193_10634</name>
</gene>
<keyword evidence="1" id="KW-1133">Transmembrane helix</keyword>
<dbReference type="RefSeq" id="WP_130345435.1">
    <property type="nucleotide sequence ID" value="NZ_SGWQ01000006.1"/>
</dbReference>
<accession>A0A4Q7KLP2</accession>
<evidence type="ECO:0000313" key="3">
    <source>
        <dbReference type="Proteomes" id="UP000294257"/>
    </source>
</evidence>
<keyword evidence="1" id="KW-0472">Membrane</keyword>
<feature type="transmembrane region" description="Helical" evidence="1">
    <location>
        <begin position="6"/>
        <end position="25"/>
    </location>
</feature>
<evidence type="ECO:0000313" key="2">
    <source>
        <dbReference type="EMBL" id="RZS36800.1"/>
    </source>
</evidence>
<feature type="transmembrane region" description="Helical" evidence="1">
    <location>
        <begin position="37"/>
        <end position="57"/>
    </location>
</feature>
<feature type="transmembrane region" description="Helical" evidence="1">
    <location>
        <begin position="77"/>
        <end position="97"/>
    </location>
</feature>
<protein>
    <submittedName>
        <fullName evidence="2">Uncharacterized protein DUF4281</fullName>
    </submittedName>
</protein>
<organism evidence="2 3">
    <name type="scientific">Herbihabitans rhizosphaerae</name>
    <dbReference type="NCBI Taxonomy" id="1872711"/>
    <lineage>
        <taxon>Bacteria</taxon>
        <taxon>Bacillati</taxon>
        <taxon>Actinomycetota</taxon>
        <taxon>Actinomycetes</taxon>
        <taxon>Pseudonocardiales</taxon>
        <taxon>Pseudonocardiaceae</taxon>
        <taxon>Herbihabitans</taxon>
    </lineage>
</organism>
<dbReference type="PANTHER" id="PTHR34543">
    <property type="entry name" value="PROTEIN ABA DEFICIENT 4, CHLOROPLASTIC"/>
    <property type="match status" value="1"/>
</dbReference>
<name>A0A4Q7KLP2_9PSEU</name>
<keyword evidence="1" id="KW-0812">Transmembrane</keyword>
<dbReference type="InterPro" id="IPR025461">
    <property type="entry name" value="ABA4-like"/>
</dbReference>
<dbReference type="Pfam" id="PF14108">
    <property type="entry name" value="ABA4-like"/>
    <property type="match status" value="1"/>
</dbReference>
<reference evidence="2 3" key="1">
    <citation type="submission" date="2019-02" db="EMBL/GenBank/DDBJ databases">
        <title>Genomic Encyclopedia of Type Strains, Phase IV (KMG-IV): sequencing the most valuable type-strain genomes for metagenomic binning, comparative biology and taxonomic classification.</title>
        <authorList>
            <person name="Goeker M."/>
        </authorList>
    </citation>
    <scope>NUCLEOTIDE SEQUENCE [LARGE SCALE GENOMIC DNA]</scope>
    <source>
        <strain evidence="2 3">DSM 101727</strain>
    </source>
</reference>
<keyword evidence="3" id="KW-1185">Reference proteome</keyword>
<dbReference type="OrthoDB" id="345237at2"/>